<keyword evidence="2" id="KW-1185">Reference proteome</keyword>
<gene>
    <name evidence="1" type="ordered locus">Desor_2195</name>
</gene>
<accession>G7W8T7</accession>
<dbReference type="KEGG" id="dor:Desor_2195"/>
<name>G7W8T7_DESOD</name>
<dbReference type="EMBL" id="CP003108">
    <property type="protein sequence ID" value="AET67797.1"/>
    <property type="molecule type" value="Genomic_DNA"/>
</dbReference>
<dbReference type="Proteomes" id="UP000006346">
    <property type="component" value="Chromosome"/>
</dbReference>
<organism evidence="1 2">
    <name type="scientific">Desulfosporosinus orientis (strain ATCC 19365 / DSM 765 / NCIMB 8382 / VKM B-1628 / Singapore I)</name>
    <name type="common">Desulfotomaculum orientis</name>
    <dbReference type="NCBI Taxonomy" id="768706"/>
    <lineage>
        <taxon>Bacteria</taxon>
        <taxon>Bacillati</taxon>
        <taxon>Bacillota</taxon>
        <taxon>Clostridia</taxon>
        <taxon>Eubacteriales</taxon>
        <taxon>Desulfitobacteriaceae</taxon>
        <taxon>Desulfosporosinus</taxon>
    </lineage>
</organism>
<reference evidence="2" key="1">
    <citation type="submission" date="2011-11" db="EMBL/GenBank/DDBJ databases">
        <title>Complete sequence of Desulfosporosinus orientis DSM 765.</title>
        <authorList>
            <person name="Lucas S."/>
            <person name="Han J."/>
            <person name="Lapidus A."/>
            <person name="Cheng J.-F."/>
            <person name="Goodwin L."/>
            <person name="Pitluck S."/>
            <person name="Peters L."/>
            <person name="Ovchinnikova G."/>
            <person name="Teshima H."/>
            <person name="Detter J.C."/>
            <person name="Han C."/>
            <person name="Tapia R."/>
            <person name="Land M."/>
            <person name="Hauser L."/>
            <person name="Kyrpides N."/>
            <person name="Ivanova N."/>
            <person name="Pagani I."/>
            <person name="Pester M."/>
            <person name="Spring S."/>
            <person name="Ollivier B."/>
            <person name="Rattei T."/>
            <person name="Klenk H.-P."/>
            <person name="Wagner M."/>
            <person name="Loy A."/>
            <person name="Woyke T."/>
        </authorList>
    </citation>
    <scope>NUCLEOTIDE SEQUENCE [LARGE SCALE GENOMIC DNA]</scope>
    <source>
        <strain evidence="2">ATCC 19365 / DSM 765 / NCIMB 8382 / VKM B-1628</strain>
    </source>
</reference>
<dbReference type="STRING" id="768706.Desor_2195"/>
<dbReference type="AlphaFoldDB" id="G7W8T7"/>
<proteinExistence type="predicted"/>
<protein>
    <submittedName>
        <fullName evidence="1">Uncharacterized protein</fullName>
    </submittedName>
</protein>
<evidence type="ECO:0000313" key="2">
    <source>
        <dbReference type="Proteomes" id="UP000006346"/>
    </source>
</evidence>
<sequence>MMTEPEKQISTGLKISLKFIVAALVFMFLAGCSAAESSPDGPVPVRYQNTQYGFSFVLPPEWEIIRLLMADGKAMRSKPAGIQRLVPRFPSAIPAGLRKARVRIFRS</sequence>
<dbReference type="HOGENOM" id="CLU_2205827_0_0_9"/>
<evidence type="ECO:0000313" key="1">
    <source>
        <dbReference type="EMBL" id="AET67797.1"/>
    </source>
</evidence>
<reference evidence="1 2" key="2">
    <citation type="journal article" date="2012" name="J. Bacteriol.">
        <title>Complete genome sequences of Desulfosporosinus orientis DSM765T, Desulfosporosinus youngiae DSM17734T, Desulfosporosinus meridiei DSM13257T, and Desulfosporosinus acidiphilus DSM22704T.</title>
        <authorList>
            <person name="Pester M."/>
            <person name="Brambilla E."/>
            <person name="Alazard D."/>
            <person name="Rattei T."/>
            <person name="Weinmaier T."/>
            <person name="Han J."/>
            <person name="Lucas S."/>
            <person name="Lapidus A."/>
            <person name="Cheng J.F."/>
            <person name="Goodwin L."/>
            <person name="Pitluck S."/>
            <person name="Peters L."/>
            <person name="Ovchinnikova G."/>
            <person name="Teshima H."/>
            <person name="Detter J.C."/>
            <person name="Han C.S."/>
            <person name="Tapia R."/>
            <person name="Land M.L."/>
            <person name="Hauser L."/>
            <person name="Kyrpides N.C."/>
            <person name="Ivanova N.N."/>
            <person name="Pagani I."/>
            <person name="Huntmann M."/>
            <person name="Wei C.L."/>
            <person name="Davenport K.W."/>
            <person name="Daligault H."/>
            <person name="Chain P.S."/>
            <person name="Chen A."/>
            <person name="Mavromatis K."/>
            <person name="Markowitz V."/>
            <person name="Szeto E."/>
            <person name="Mikhailova N."/>
            <person name="Pati A."/>
            <person name="Wagner M."/>
            <person name="Woyke T."/>
            <person name="Ollivier B."/>
            <person name="Klenk H.P."/>
            <person name="Spring S."/>
            <person name="Loy A."/>
        </authorList>
    </citation>
    <scope>NUCLEOTIDE SEQUENCE [LARGE SCALE GENOMIC DNA]</scope>
    <source>
        <strain evidence="2">ATCC 19365 / DSM 765 / NCIMB 8382 / VKM B-1628</strain>
    </source>
</reference>
<dbReference type="PROSITE" id="PS51257">
    <property type="entry name" value="PROKAR_LIPOPROTEIN"/>
    <property type="match status" value="1"/>
</dbReference>